<evidence type="ECO:0000313" key="4">
    <source>
        <dbReference type="Proteomes" id="UP001163046"/>
    </source>
</evidence>
<comment type="similarity">
    <text evidence="1">Belongs to the cytochrome P450 family.</text>
</comment>
<evidence type="ECO:0000256" key="1">
    <source>
        <dbReference type="ARBA" id="ARBA00010617"/>
    </source>
</evidence>
<dbReference type="SUPFAM" id="SSF48264">
    <property type="entry name" value="Cytochrome P450"/>
    <property type="match status" value="1"/>
</dbReference>
<name>A0A9W9YP38_9CNID</name>
<dbReference type="PANTHER" id="PTHR24291">
    <property type="entry name" value="CYTOCHROME P450 FAMILY 4"/>
    <property type="match status" value="1"/>
</dbReference>
<organism evidence="3 4">
    <name type="scientific">Desmophyllum pertusum</name>
    <dbReference type="NCBI Taxonomy" id="174260"/>
    <lineage>
        <taxon>Eukaryota</taxon>
        <taxon>Metazoa</taxon>
        <taxon>Cnidaria</taxon>
        <taxon>Anthozoa</taxon>
        <taxon>Hexacorallia</taxon>
        <taxon>Scleractinia</taxon>
        <taxon>Caryophylliina</taxon>
        <taxon>Caryophylliidae</taxon>
        <taxon>Desmophyllum</taxon>
    </lineage>
</organism>
<dbReference type="EMBL" id="MU827324">
    <property type="protein sequence ID" value="KAJ7356117.1"/>
    <property type="molecule type" value="Genomic_DNA"/>
</dbReference>
<dbReference type="Pfam" id="PF00067">
    <property type="entry name" value="p450"/>
    <property type="match status" value="1"/>
</dbReference>
<accession>A0A9W9YP38</accession>
<evidence type="ECO:0000256" key="2">
    <source>
        <dbReference type="SAM" id="Phobius"/>
    </source>
</evidence>
<dbReference type="GO" id="GO:0004497">
    <property type="term" value="F:monooxygenase activity"/>
    <property type="evidence" value="ECO:0007669"/>
    <property type="project" value="InterPro"/>
</dbReference>
<dbReference type="PANTHER" id="PTHR24291:SF201">
    <property type="entry name" value="CYTOCHROME P450, FAMILY 4, SUBFAMILY B, POLYPEPTIDE 7"/>
    <property type="match status" value="1"/>
</dbReference>
<dbReference type="InterPro" id="IPR001128">
    <property type="entry name" value="Cyt_P450"/>
</dbReference>
<sequence>MSPALSFSAFSSFSQLLSFPISTWLLIFASLIIAGFAHFLVTSIVLLFHSYNGTKKFHGPLAHWLKGHIHRATFDGNGLKFHVECATQYKTAYPLWFGPLRSALVLCHPDTIKTVLSSHAPKEEFVYSLIVPFTGNSLTIVNGKRWLQMRKLLTPAFHAEILKPYTKLFQESTSTLLDKWSRHPEGMECFHDIGLMALDSTLKCAFSFNSNCQTNVEPGYIYKKCD</sequence>
<dbReference type="InterPro" id="IPR050196">
    <property type="entry name" value="Cytochrome_P450_Monoox"/>
</dbReference>
<dbReference type="GO" id="GO:0016705">
    <property type="term" value="F:oxidoreductase activity, acting on paired donors, with incorporation or reduction of molecular oxygen"/>
    <property type="evidence" value="ECO:0007669"/>
    <property type="project" value="InterPro"/>
</dbReference>
<dbReference type="OrthoDB" id="1470350at2759"/>
<dbReference type="Gene3D" id="1.10.630.10">
    <property type="entry name" value="Cytochrome P450"/>
    <property type="match status" value="1"/>
</dbReference>
<dbReference type="GO" id="GO:0020037">
    <property type="term" value="F:heme binding"/>
    <property type="evidence" value="ECO:0007669"/>
    <property type="project" value="InterPro"/>
</dbReference>
<reference evidence="3" key="1">
    <citation type="submission" date="2023-01" db="EMBL/GenBank/DDBJ databases">
        <title>Genome assembly of the deep-sea coral Lophelia pertusa.</title>
        <authorList>
            <person name="Herrera S."/>
            <person name="Cordes E."/>
        </authorList>
    </citation>
    <scope>NUCLEOTIDE SEQUENCE</scope>
    <source>
        <strain evidence="3">USNM1676648</strain>
        <tissue evidence="3">Polyp</tissue>
    </source>
</reference>
<dbReference type="Proteomes" id="UP001163046">
    <property type="component" value="Unassembled WGS sequence"/>
</dbReference>
<keyword evidence="2" id="KW-0812">Transmembrane</keyword>
<protein>
    <recommendedName>
        <fullName evidence="5">Cytochrome P450</fullName>
    </recommendedName>
</protein>
<dbReference type="InterPro" id="IPR036396">
    <property type="entry name" value="Cyt_P450_sf"/>
</dbReference>
<keyword evidence="4" id="KW-1185">Reference proteome</keyword>
<dbReference type="AlphaFoldDB" id="A0A9W9YP38"/>
<evidence type="ECO:0008006" key="5">
    <source>
        <dbReference type="Google" id="ProtNLM"/>
    </source>
</evidence>
<evidence type="ECO:0000313" key="3">
    <source>
        <dbReference type="EMBL" id="KAJ7356117.1"/>
    </source>
</evidence>
<comment type="caution">
    <text evidence="3">The sequence shown here is derived from an EMBL/GenBank/DDBJ whole genome shotgun (WGS) entry which is preliminary data.</text>
</comment>
<keyword evidence="2" id="KW-0472">Membrane</keyword>
<keyword evidence="2" id="KW-1133">Transmembrane helix</keyword>
<feature type="transmembrane region" description="Helical" evidence="2">
    <location>
        <begin position="24"/>
        <end position="48"/>
    </location>
</feature>
<dbReference type="GO" id="GO:0005506">
    <property type="term" value="F:iron ion binding"/>
    <property type="evidence" value="ECO:0007669"/>
    <property type="project" value="InterPro"/>
</dbReference>
<gene>
    <name evidence="3" type="ORF">OS493_026496</name>
</gene>
<proteinExistence type="inferred from homology"/>